<organism evidence="3 4">
    <name type="scientific">Candidatus Micrarchaeum acidiphilum ARMAN-2</name>
    <dbReference type="NCBI Taxonomy" id="425595"/>
    <lineage>
        <taxon>Archaea</taxon>
        <taxon>Candidatus Micrarchaeota</taxon>
        <taxon>Candidatus Micrarchaeia</taxon>
        <taxon>Candidatus Micrarchaeales</taxon>
        <taxon>Candidatus Micrarchaeaceae</taxon>
        <taxon>Candidatus Micrarchaeum</taxon>
    </lineage>
</organism>
<evidence type="ECO:0000256" key="1">
    <source>
        <dbReference type="PROSITE-ProRule" id="PRU00325"/>
    </source>
</evidence>
<dbReference type="Pfam" id="PF01609">
    <property type="entry name" value="DDE_Tnp_1"/>
    <property type="match status" value="1"/>
</dbReference>
<keyword evidence="1" id="KW-0863">Zinc-finger</keyword>
<feature type="domain" description="SWIM-type" evidence="2">
    <location>
        <begin position="42"/>
        <end position="76"/>
    </location>
</feature>
<protein>
    <submittedName>
        <fullName evidence="3">Transposase IS4 family protein</fullName>
    </submittedName>
</protein>
<dbReference type="GO" id="GO:0006313">
    <property type="term" value="P:DNA transposition"/>
    <property type="evidence" value="ECO:0007669"/>
    <property type="project" value="InterPro"/>
</dbReference>
<dbReference type="InterPro" id="IPR007527">
    <property type="entry name" value="Znf_SWIM"/>
</dbReference>
<evidence type="ECO:0000259" key="2">
    <source>
        <dbReference type="PROSITE" id="PS50966"/>
    </source>
</evidence>
<reference evidence="3 4" key="1">
    <citation type="journal article" date="2009" name="Genome Biol.">
        <title>Community-wide analysis of microbial genome sequence signatures.</title>
        <authorList>
            <person name="Dick G.J."/>
            <person name="Andersson A.F."/>
            <person name="Baker B.J."/>
            <person name="Simmons S.L."/>
            <person name="Thomas B.C."/>
            <person name="Yelton A.P."/>
            <person name="Banfield J.F."/>
        </authorList>
    </citation>
    <scope>NUCLEOTIDE SEQUENCE [LARGE SCALE GENOMIC DNA]</scope>
    <source>
        <strain evidence="3">ARMAN-2</strain>
    </source>
</reference>
<gene>
    <name evidence="3" type="ORF">UNLARM2_0595</name>
</gene>
<dbReference type="PROSITE" id="PS50966">
    <property type="entry name" value="ZF_SWIM"/>
    <property type="match status" value="1"/>
</dbReference>
<evidence type="ECO:0000313" key="3">
    <source>
        <dbReference type="EMBL" id="EET90154.1"/>
    </source>
</evidence>
<accession>C7DHQ2</accession>
<dbReference type="EMBL" id="GG697240">
    <property type="protein sequence ID" value="EET90154.1"/>
    <property type="molecule type" value="Genomic_DNA"/>
</dbReference>
<sequence>MICQDLLRLRKQRGYAIAQTQKVIPKNGDWLVPSQTNPHQIYKVALRIDGPTCTCPDFTERGLRCKHIFAVDITISRKFNQDGTTTITQTKRITYPQNWPAYDKAQIKEQELFMELLFDLCKDIEEPLYSFGRPRLQLKDMVFCSALKVYSTFSLRRFQGDVKIAVEKNYISRQSSFTAVGKYIQSEKFTPILKELITLSAIPLKAVETKFAIDSSGFRTTKFNDYCRETHHTGKEHEWIKVHICTGVKTNIITAVDVGLDGNWKDSDCPHFIPLVEETSKSGFNMQEVSADKAYSSRDNYGYVEQIGGTAYIPFRSNATGKPRGKGHIWRKMFNYFVYNREDFLEHYHNRSNVESTFNMMKAKFTDFVRSKDKTAQLNEVLLKVLCHNIVVLIQEMHELGIEPKFYMGV</sequence>
<dbReference type="Pfam" id="PF04434">
    <property type="entry name" value="SWIM"/>
    <property type="match status" value="1"/>
</dbReference>
<keyword evidence="1" id="KW-0479">Metal-binding</keyword>
<dbReference type="InterPro" id="IPR002559">
    <property type="entry name" value="Transposase_11"/>
</dbReference>
<dbReference type="GO" id="GO:0004803">
    <property type="term" value="F:transposase activity"/>
    <property type="evidence" value="ECO:0007669"/>
    <property type="project" value="InterPro"/>
</dbReference>
<name>C7DHQ2_MICA2</name>
<dbReference type="GO" id="GO:0008270">
    <property type="term" value="F:zinc ion binding"/>
    <property type="evidence" value="ECO:0007669"/>
    <property type="project" value="UniProtKB-KW"/>
</dbReference>
<dbReference type="Proteomes" id="UP000332487">
    <property type="component" value="Unassembled WGS sequence"/>
</dbReference>
<keyword evidence="1" id="KW-0862">Zinc</keyword>
<evidence type="ECO:0000313" key="4">
    <source>
        <dbReference type="Proteomes" id="UP000332487"/>
    </source>
</evidence>
<reference evidence="3 4" key="2">
    <citation type="journal article" date="2010" name="Proc. Natl. Acad. Sci. U.S.A.">
        <title>Enigmatic, ultrasmall, uncultivated Archaea.</title>
        <authorList>
            <person name="Baker B.J."/>
            <person name="Comolli L.R."/>
            <person name="Dick G.J."/>
            <person name="Hauser L.J."/>
            <person name="Hyatt D."/>
            <person name="Dill B.D."/>
            <person name="Land M.L."/>
            <person name="Verberkmoes N.C."/>
            <person name="Hettich R.L."/>
            <person name="Banfield J.F."/>
        </authorList>
    </citation>
    <scope>NUCLEOTIDE SEQUENCE [LARGE SCALE GENOMIC DNA]</scope>
    <source>
        <strain evidence="3">ARMAN-2</strain>
    </source>
</reference>
<dbReference type="AlphaFoldDB" id="C7DHQ2"/>
<dbReference type="GO" id="GO:0003677">
    <property type="term" value="F:DNA binding"/>
    <property type="evidence" value="ECO:0007669"/>
    <property type="project" value="InterPro"/>
</dbReference>
<keyword evidence="4" id="KW-1185">Reference proteome</keyword>
<proteinExistence type="predicted"/>